<dbReference type="InterPro" id="IPR019429">
    <property type="entry name" value="7TM_GPCR_serpentine_rcpt_Sri"/>
</dbReference>
<protein>
    <submittedName>
        <fullName evidence="1">G protein-coupled receptor</fullName>
    </submittedName>
</protein>
<dbReference type="EnsemblMetazoa" id="PPA41064.1">
    <property type="protein sequence ID" value="PPA41064.1"/>
    <property type="gene ID" value="WBGene00279433"/>
</dbReference>
<name>A0A2A6CQH4_PRIPA</name>
<dbReference type="PANTHER" id="PTHR45830">
    <property type="entry name" value="SERPENTINE RECEPTOR, CLASS I"/>
    <property type="match status" value="1"/>
</dbReference>
<accession>A0A2A6CQH4</accession>
<dbReference type="PANTHER" id="PTHR45830:SF15">
    <property type="entry name" value="SERPENTINE RECEPTOR, CLASS I"/>
    <property type="match status" value="1"/>
</dbReference>
<evidence type="ECO:0000313" key="1">
    <source>
        <dbReference type="EnsemblMetazoa" id="PPA41064.1"/>
    </source>
</evidence>
<reference evidence="2" key="1">
    <citation type="journal article" date="2008" name="Nat. Genet.">
        <title>The Pristionchus pacificus genome provides a unique perspective on nematode lifestyle and parasitism.</title>
        <authorList>
            <person name="Dieterich C."/>
            <person name="Clifton S.W."/>
            <person name="Schuster L.N."/>
            <person name="Chinwalla A."/>
            <person name="Delehaunty K."/>
            <person name="Dinkelacker I."/>
            <person name="Fulton L."/>
            <person name="Fulton R."/>
            <person name="Godfrey J."/>
            <person name="Minx P."/>
            <person name="Mitreva M."/>
            <person name="Roeseler W."/>
            <person name="Tian H."/>
            <person name="Witte H."/>
            <person name="Yang S.P."/>
            <person name="Wilson R.K."/>
            <person name="Sommer R.J."/>
        </authorList>
    </citation>
    <scope>NUCLEOTIDE SEQUENCE [LARGE SCALE GENOMIC DNA]</scope>
    <source>
        <strain evidence="2">PS312</strain>
    </source>
</reference>
<dbReference type="Proteomes" id="UP000005239">
    <property type="component" value="Unassembled WGS sequence"/>
</dbReference>
<reference evidence="1" key="2">
    <citation type="submission" date="2022-06" db="UniProtKB">
        <authorList>
            <consortium name="EnsemblMetazoa"/>
        </authorList>
    </citation>
    <scope>IDENTIFICATION</scope>
    <source>
        <strain evidence="1">PS312</strain>
    </source>
</reference>
<evidence type="ECO:0000313" key="2">
    <source>
        <dbReference type="Proteomes" id="UP000005239"/>
    </source>
</evidence>
<sequence length="281" mass="31858">MSYANYSISYSNEFEITRMSLYGIIGAFAVSSHILCMYLTVRQSSKLSSEYVNVLLILKIFQLLYDLQTCIFFIIAPVFPCKAVFLKGLGVYLGLNAHIPFVINLTTLSLIAAWFNCCLFHRHQVILPFNHRAKLHPRGIYVVYFIMNVVMMLNPVSFIFTTKNDVEIQEPIIANSPMAWLLDVPSFKIYTDENCPLIMRFRFPLLLSSVRFIMGILRSQKPDPIVKPRPSRNTATFISTCAVAYAGEECRGRSLLINKDALIPDPFGHSPTAPLGTRNVE</sequence>
<gene>
    <name evidence="1" type="primary">WBGene00279433</name>
</gene>
<dbReference type="Pfam" id="PF10327">
    <property type="entry name" value="7TM_GPCR_Sri"/>
    <property type="match status" value="1"/>
</dbReference>
<keyword evidence="2" id="KW-1185">Reference proteome</keyword>
<dbReference type="AlphaFoldDB" id="A0A2A6CQH4"/>
<proteinExistence type="predicted"/>
<accession>A0A8R1Z104</accession>
<organism evidence="1 2">
    <name type="scientific">Pristionchus pacificus</name>
    <name type="common">Parasitic nematode worm</name>
    <dbReference type="NCBI Taxonomy" id="54126"/>
    <lineage>
        <taxon>Eukaryota</taxon>
        <taxon>Metazoa</taxon>
        <taxon>Ecdysozoa</taxon>
        <taxon>Nematoda</taxon>
        <taxon>Chromadorea</taxon>
        <taxon>Rhabditida</taxon>
        <taxon>Rhabditina</taxon>
        <taxon>Diplogasteromorpha</taxon>
        <taxon>Diplogasteroidea</taxon>
        <taxon>Neodiplogasteridae</taxon>
        <taxon>Pristionchus</taxon>
    </lineage>
</organism>